<protein>
    <recommendedName>
        <fullName evidence="4">Peptidase C1A papain C-terminal domain-containing protein</fullName>
    </recommendedName>
</protein>
<organism evidence="5 6">
    <name type="scientific">Astrephomene gubernaculifera</name>
    <dbReference type="NCBI Taxonomy" id="47775"/>
    <lineage>
        <taxon>Eukaryota</taxon>
        <taxon>Viridiplantae</taxon>
        <taxon>Chlorophyta</taxon>
        <taxon>core chlorophytes</taxon>
        <taxon>Chlorophyceae</taxon>
        <taxon>CS clade</taxon>
        <taxon>Chlamydomonadales</taxon>
        <taxon>Astrephomenaceae</taxon>
        <taxon>Astrephomene</taxon>
    </lineage>
</organism>
<sequence length="765" mass="81048">MKQSIFLLLVMALGAMSVASAQKCSNVTGYTFYLNQQVKGAYTFPVKSTNLTVAGIAAYCAKTTRCNAFNTSGYIMTVPLVPVFSSLSTTTSCAGVYIATSRSLSGFNPPKGVNASTLRAAGNRTYLNMRAAITAASKVKATLGSGVKVSMLTQSAITSAFNASKVPLSQVSATLGNYTYNDVMAALSAPTWDSRNVNGINYISAVKDQGGCGSCVAFASVAVAEATVATVSKMTTNTNDFSEQWLFLCNGLYQPSCDTGWYAAQATDVITKVNLPYEANYPYTAGGYPSTTGPWCTLNSAPEKRAGGTFTAISFTDLTLAKAHIRQYGAVTSFFAVYMDFFNWSPSSAPYVWDTTSYLAGYHQVTVVGYDDTNSYWIVKNSWSSGWGDSGYVRISYNAGVGLMSGDWDNIYGLTWAPSSVTTSPPPPSSPPPPPPSTTSKPPPPKSPPPSPPPPPPPSPPPPRSPPPPPPPSPPPPRSPPPPPPPPPPSPPPPRSPPPPPPPSPPPPRSPPPPPPPPPPSPPPPRSPPPPPPPSPPPPRSPPPPPPPPPPSPPPPRSPPPPPPPPPPSPPPPPPPPPISSKSPPPPIWWSSNSPPPPPPISNKSPPPPFWSAFSPPPPSWWSFYSPPPPPPPPPISNKSPPPPFWSMFSPPPPWWWSYNSPPPPAFGKKSPPPNKKSPKPPPPSQPLPPDVPPPEVPPSADQSPPDYPWWYTWHQSPDVFWTDVENVKSPQEAQSSPTDKQQSSAPSTSFPSPKLGGRRALNQN</sequence>
<dbReference type="Proteomes" id="UP001054857">
    <property type="component" value="Unassembled WGS sequence"/>
</dbReference>
<dbReference type="PANTHER" id="PTHR12411">
    <property type="entry name" value="CYSTEINE PROTEASE FAMILY C1-RELATED"/>
    <property type="match status" value="1"/>
</dbReference>
<dbReference type="Pfam" id="PF00112">
    <property type="entry name" value="Peptidase_C1"/>
    <property type="match status" value="1"/>
</dbReference>
<feature type="compositionally biased region" description="Polar residues" evidence="2">
    <location>
        <begin position="729"/>
        <end position="752"/>
    </location>
</feature>
<feature type="region of interest" description="Disordered" evidence="2">
    <location>
        <begin position="723"/>
        <end position="765"/>
    </location>
</feature>
<dbReference type="InterPro" id="IPR000668">
    <property type="entry name" value="Peptidase_C1A_C"/>
</dbReference>
<accession>A0AAD3HP85</accession>
<feature type="compositionally biased region" description="Pro residues" evidence="2">
    <location>
        <begin position="424"/>
        <end position="610"/>
    </location>
</feature>
<dbReference type="SMART" id="SM00645">
    <property type="entry name" value="Pept_C1"/>
    <property type="match status" value="1"/>
</dbReference>
<evidence type="ECO:0000313" key="6">
    <source>
        <dbReference type="Proteomes" id="UP001054857"/>
    </source>
</evidence>
<dbReference type="GO" id="GO:0006508">
    <property type="term" value="P:proteolysis"/>
    <property type="evidence" value="ECO:0007669"/>
    <property type="project" value="InterPro"/>
</dbReference>
<evidence type="ECO:0000256" key="3">
    <source>
        <dbReference type="SAM" id="SignalP"/>
    </source>
</evidence>
<evidence type="ECO:0000256" key="1">
    <source>
        <dbReference type="ARBA" id="ARBA00008455"/>
    </source>
</evidence>
<dbReference type="InterPro" id="IPR038765">
    <property type="entry name" value="Papain-like_cys_pep_sf"/>
</dbReference>
<dbReference type="EMBL" id="BMAR01000025">
    <property type="protein sequence ID" value="GFR48724.1"/>
    <property type="molecule type" value="Genomic_DNA"/>
</dbReference>
<comment type="caution">
    <text evidence="5">The sequence shown here is derived from an EMBL/GenBank/DDBJ whole genome shotgun (WGS) entry which is preliminary data.</text>
</comment>
<gene>
    <name evidence="5" type="ORF">Agub_g10681</name>
</gene>
<dbReference type="Gene3D" id="3.90.70.10">
    <property type="entry name" value="Cysteine proteinases"/>
    <property type="match status" value="1"/>
</dbReference>
<keyword evidence="6" id="KW-1185">Reference proteome</keyword>
<reference evidence="5 6" key="1">
    <citation type="journal article" date="2021" name="Sci. Rep.">
        <title>Genome sequencing of the multicellular alga Astrephomene provides insights into convergent evolution of germ-soma differentiation.</title>
        <authorList>
            <person name="Yamashita S."/>
            <person name="Yamamoto K."/>
            <person name="Matsuzaki R."/>
            <person name="Suzuki S."/>
            <person name="Yamaguchi H."/>
            <person name="Hirooka S."/>
            <person name="Minakuchi Y."/>
            <person name="Miyagishima S."/>
            <person name="Kawachi M."/>
            <person name="Toyoda A."/>
            <person name="Nozaki H."/>
        </authorList>
    </citation>
    <scope>NUCLEOTIDE SEQUENCE [LARGE SCALE GENOMIC DNA]</scope>
    <source>
        <strain evidence="5 6">NIES-4017</strain>
    </source>
</reference>
<dbReference type="SUPFAM" id="SSF54001">
    <property type="entry name" value="Cysteine proteinases"/>
    <property type="match status" value="1"/>
</dbReference>
<feature type="region of interest" description="Disordered" evidence="2">
    <location>
        <begin position="420"/>
        <end position="610"/>
    </location>
</feature>
<evidence type="ECO:0000259" key="4">
    <source>
        <dbReference type="SMART" id="SM00645"/>
    </source>
</evidence>
<feature type="compositionally biased region" description="Pro residues" evidence="2">
    <location>
        <begin position="665"/>
        <end position="698"/>
    </location>
</feature>
<dbReference type="AlphaFoldDB" id="A0AAD3HP85"/>
<feature type="signal peptide" evidence="3">
    <location>
        <begin position="1"/>
        <end position="21"/>
    </location>
</feature>
<feature type="region of interest" description="Disordered" evidence="2">
    <location>
        <begin position="665"/>
        <end position="711"/>
    </location>
</feature>
<dbReference type="InterPro" id="IPR039417">
    <property type="entry name" value="Peptidase_C1A_papain-like"/>
</dbReference>
<evidence type="ECO:0000313" key="5">
    <source>
        <dbReference type="EMBL" id="GFR48724.1"/>
    </source>
</evidence>
<evidence type="ECO:0000256" key="2">
    <source>
        <dbReference type="SAM" id="MobiDB-lite"/>
    </source>
</evidence>
<feature type="domain" description="Peptidase C1A papain C-terminal" evidence="4">
    <location>
        <begin position="188"/>
        <end position="414"/>
    </location>
</feature>
<proteinExistence type="inferred from homology"/>
<keyword evidence="3" id="KW-0732">Signal</keyword>
<name>A0AAD3HP85_9CHLO</name>
<dbReference type="InterPro" id="IPR025661">
    <property type="entry name" value="Pept_asp_AS"/>
</dbReference>
<dbReference type="PRINTS" id="PR01217">
    <property type="entry name" value="PRICHEXTENSN"/>
</dbReference>
<dbReference type="PROSITE" id="PS00640">
    <property type="entry name" value="THIOL_PROTEASE_ASN"/>
    <property type="match status" value="1"/>
</dbReference>
<dbReference type="CDD" id="cd02248">
    <property type="entry name" value="Peptidase_C1A"/>
    <property type="match status" value="1"/>
</dbReference>
<dbReference type="GO" id="GO:0008234">
    <property type="term" value="F:cysteine-type peptidase activity"/>
    <property type="evidence" value="ECO:0007669"/>
    <property type="project" value="InterPro"/>
</dbReference>
<comment type="similarity">
    <text evidence="1">Belongs to the peptidase C1 family.</text>
</comment>
<feature type="chain" id="PRO_5041928440" description="Peptidase C1A papain C-terminal domain-containing protein" evidence="3">
    <location>
        <begin position="22"/>
        <end position="765"/>
    </location>
</feature>
<dbReference type="InterPro" id="IPR013128">
    <property type="entry name" value="Peptidase_C1A"/>
</dbReference>